<evidence type="ECO:0008006" key="3">
    <source>
        <dbReference type="Google" id="ProtNLM"/>
    </source>
</evidence>
<dbReference type="Proteomes" id="UP000281904">
    <property type="component" value="Chromosome"/>
</dbReference>
<dbReference type="EMBL" id="LR134493">
    <property type="protein sequence ID" value="VEI61165.1"/>
    <property type="molecule type" value="Genomic_DNA"/>
</dbReference>
<sequence>MLTLQEVGEQTRNALQLLIDRMGLGLAVGPLKETDYRLLSSGMFGELNWEWGISQYTGHPNSIELCFKILAEKEGYPAGIALFAFRSDTRFFEIYMIENFVRDDESHPLYKRMALFTFMGAFIFTDAVQGTHIVIVEPDADLRDFYSTFGFADDPECSYRMVCTLEMLKRVMTTPEIWGGSSA</sequence>
<name>A0A3S5ADA4_SERRU</name>
<reference evidence="1 2" key="1">
    <citation type="submission" date="2018-12" db="EMBL/GenBank/DDBJ databases">
        <authorList>
            <consortium name="Pathogen Informatics"/>
        </authorList>
    </citation>
    <scope>NUCLEOTIDE SEQUENCE [LARGE SCALE GENOMIC DNA]</scope>
    <source>
        <strain evidence="1 2">NCTC10036</strain>
    </source>
</reference>
<protein>
    <recommendedName>
        <fullName evidence="3">N-acetyltransferase domain-containing protein</fullName>
    </recommendedName>
</protein>
<evidence type="ECO:0000313" key="1">
    <source>
        <dbReference type="EMBL" id="VEI61165.1"/>
    </source>
</evidence>
<evidence type="ECO:0000313" key="2">
    <source>
        <dbReference type="Proteomes" id="UP000281904"/>
    </source>
</evidence>
<dbReference type="AlphaFoldDB" id="A0A3S5ADA4"/>
<organism evidence="1 2">
    <name type="scientific">Serratia rubidaea</name>
    <name type="common">Serratia marinorubra</name>
    <dbReference type="NCBI Taxonomy" id="61652"/>
    <lineage>
        <taxon>Bacteria</taxon>
        <taxon>Pseudomonadati</taxon>
        <taxon>Pseudomonadota</taxon>
        <taxon>Gammaproteobacteria</taxon>
        <taxon>Enterobacterales</taxon>
        <taxon>Yersiniaceae</taxon>
        <taxon>Serratia</taxon>
    </lineage>
</organism>
<accession>A0A3S5ADA4</accession>
<proteinExistence type="predicted"/>
<dbReference type="RefSeq" id="WP_126530183.1">
    <property type="nucleotide sequence ID" value="NZ_LR134493.1"/>
</dbReference>
<gene>
    <name evidence="1" type="ORF">NCTC10036_00129</name>
</gene>